<comment type="caution">
    <text evidence="1">The sequence shown here is derived from an EMBL/GenBank/DDBJ whole genome shotgun (WGS) entry which is preliminary data.</text>
</comment>
<dbReference type="Proteomes" id="UP001175261">
    <property type="component" value="Unassembled WGS sequence"/>
</dbReference>
<dbReference type="PANTHER" id="PTHR42791">
    <property type="entry name" value="GNAT FAMILY ACETYLTRANSFERASE"/>
    <property type="match status" value="1"/>
</dbReference>
<dbReference type="InterPro" id="IPR052523">
    <property type="entry name" value="Trichothecene_AcTrans"/>
</dbReference>
<proteinExistence type="predicted"/>
<protein>
    <recommendedName>
        <fullName evidence="3">N-acetyltransferase domain-containing protein</fullName>
    </recommendedName>
</protein>
<name>A0AA39L811_SARSR</name>
<dbReference type="PANTHER" id="PTHR42791:SF1">
    <property type="entry name" value="N-ACETYLTRANSFERASE DOMAIN-CONTAINING PROTEIN"/>
    <property type="match status" value="1"/>
</dbReference>
<sequence length="213" mass="25126">MAATTQPFRLRPGTWADIPRTAMLYTLAFGNDTLLQILFPEREKHPEEYVASIERLLQMRFWTLGWRFTVAVDENDVPQAFSWWNRGKGNESFWRRWLSPTWWFAPVVRLWLRLRNRLFPFRLKMNNAFAQVVHHESEKFLNTPRRRSAHYLSLLGVRPDLQGTGLGSLLLRDGLRDVDGLRDYYERFGFKDVGTVAVGELAIWDGGYVMFRE</sequence>
<accession>A0AA39L811</accession>
<evidence type="ECO:0000313" key="1">
    <source>
        <dbReference type="EMBL" id="KAK0387244.1"/>
    </source>
</evidence>
<dbReference type="Gene3D" id="3.40.630.30">
    <property type="match status" value="1"/>
</dbReference>
<keyword evidence="2" id="KW-1185">Reference proteome</keyword>
<dbReference type="AlphaFoldDB" id="A0AA39L811"/>
<evidence type="ECO:0000313" key="2">
    <source>
        <dbReference type="Proteomes" id="UP001175261"/>
    </source>
</evidence>
<dbReference type="InterPro" id="IPR016181">
    <property type="entry name" value="Acyl_CoA_acyltransferase"/>
</dbReference>
<reference evidence="1" key="1">
    <citation type="submission" date="2022-10" db="EMBL/GenBank/DDBJ databases">
        <title>Determination and structural analysis of whole genome sequence of Sarocladium strictum F4-1.</title>
        <authorList>
            <person name="Hu L."/>
            <person name="Jiang Y."/>
        </authorList>
    </citation>
    <scope>NUCLEOTIDE SEQUENCE</scope>
    <source>
        <strain evidence="1">F4-1</strain>
    </source>
</reference>
<gene>
    <name evidence="1" type="ORF">NLU13_5557</name>
</gene>
<organism evidence="1 2">
    <name type="scientific">Sarocladium strictum</name>
    <name type="common">Black bundle disease fungus</name>
    <name type="synonym">Acremonium strictum</name>
    <dbReference type="NCBI Taxonomy" id="5046"/>
    <lineage>
        <taxon>Eukaryota</taxon>
        <taxon>Fungi</taxon>
        <taxon>Dikarya</taxon>
        <taxon>Ascomycota</taxon>
        <taxon>Pezizomycotina</taxon>
        <taxon>Sordariomycetes</taxon>
        <taxon>Hypocreomycetidae</taxon>
        <taxon>Hypocreales</taxon>
        <taxon>Sarocladiaceae</taxon>
        <taxon>Sarocladium</taxon>
    </lineage>
</organism>
<dbReference type="EMBL" id="JAPDFR010000004">
    <property type="protein sequence ID" value="KAK0387244.1"/>
    <property type="molecule type" value="Genomic_DNA"/>
</dbReference>
<evidence type="ECO:0008006" key="3">
    <source>
        <dbReference type="Google" id="ProtNLM"/>
    </source>
</evidence>
<dbReference type="SUPFAM" id="SSF55729">
    <property type="entry name" value="Acyl-CoA N-acyltransferases (Nat)"/>
    <property type="match status" value="1"/>
</dbReference>